<dbReference type="RefSeq" id="WP_379835211.1">
    <property type="nucleotide sequence ID" value="NZ_JBHRYQ010000001.1"/>
</dbReference>
<protein>
    <submittedName>
        <fullName evidence="2">Uncharacterized protein</fullName>
    </submittedName>
</protein>
<keyword evidence="3" id="KW-1185">Reference proteome</keyword>
<dbReference type="EMBL" id="JBHRYQ010000001">
    <property type="protein sequence ID" value="MFC3809753.1"/>
    <property type="molecule type" value="Genomic_DNA"/>
</dbReference>
<sequence length="124" mass="14354">MKETKDEKITFRLTELLRKKIESYSNEKDSTISKVVEEIVKEYFTTKELKVEVQKVELSKSKALAPKPIKVVPKQGAVQIKNNDYKFSFWGVVLLLLILTVTIILSNRPSKRKYGYMLDEGLND</sequence>
<keyword evidence="1" id="KW-1133">Transmembrane helix</keyword>
<reference evidence="3" key="1">
    <citation type="journal article" date="2019" name="Int. J. Syst. Evol. Microbiol.">
        <title>The Global Catalogue of Microorganisms (GCM) 10K type strain sequencing project: providing services to taxonomists for standard genome sequencing and annotation.</title>
        <authorList>
            <consortium name="The Broad Institute Genomics Platform"/>
            <consortium name="The Broad Institute Genome Sequencing Center for Infectious Disease"/>
            <person name="Wu L."/>
            <person name="Ma J."/>
        </authorList>
    </citation>
    <scope>NUCLEOTIDE SEQUENCE [LARGE SCALE GENOMIC DNA]</scope>
    <source>
        <strain evidence="3">CECT 7956</strain>
    </source>
</reference>
<evidence type="ECO:0000256" key="1">
    <source>
        <dbReference type="SAM" id="Phobius"/>
    </source>
</evidence>
<evidence type="ECO:0000313" key="3">
    <source>
        <dbReference type="Proteomes" id="UP001595616"/>
    </source>
</evidence>
<comment type="caution">
    <text evidence="2">The sequence shown here is derived from an EMBL/GenBank/DDBJ whole genome shotgun (WGS) entry which is preliminary data.</text>
</comment>
<gene>
    <name evidence="2" type="ORF">ACFOOI_03720</name>
</gene>
<dbReference type="Proteomes" id="UP001595616">
    <property type="component" value="Unassembled WGS sequence"/>
</dbReference>
<feature type="transmembrane region" description="Helical" evidence="1">
    <location>
        <begin position="87"/>
        <end position="105"/>
    </location>
</feature>
<keyword evidence="1" id="KW-0472">Membrane</keyword>
<organism evidence="2 3">
    <name type="scientific">Lacihabitans lacunae</name>
    <dbReference type="NCBI Taxonomy" id="1028214"/>
    <lineage>
        <taxon>Bacteria</taxon>
        <taxon>Pseudomonadati</taxon>
        <taxon>Bacteroidota</taxon>
        <taxon>Cytophagia</taxon>
        <taxon>Cytophagales</taxon>
        <taxon>Leadbetterellaceae</taxon>
        <taxon>Lacihabitans</taxon>
    </lineage>
</organism>
<accession>A0ABV7YU74</accession>
<keyword evidence="1" id="KW-0812">Transmembrane</keyword>
<evidence type="ECO:0000313" key="2">
    <source>
        <dbReference type="EMBL" id="MFC3809753.1"/>
    </source>
</evidence>
<name>A0ABV7YU74_9BACT</name>
<proteinExistence type="predicted"/>